<dbReference type="Proteomes" id="UP000248054">
    <property type="component" value="Unassembled WGS sequence"/>
</dbReference>
<reference evidence="1 2" key="1">
    <citation type="submission" date="2018-06" db="EMBL/GenBank/DDBJ databases">
        <title>Genomic Encyclopedia of Type Strains, Phase III (KMG-III): the genomes of soil and plant-associated and newly described type strains.</title>
        <authorList>
            <person name="Whitman W."/>
        </authorList>
    </citation>
    <scope>NUCLEOTIDE SEQUENCE [LARGE SCALE GENOMIC DNA]</scope>
    <source>
        <strain evidence="1 2">CECT 7945</strain>
    </source>
</reference>
<dbReference type="EMBL" id="QJTD01000002">
    <property type="protein sequence ID" value="PYE81616.1"/>
    <property type="molecule type" value="Genomic_DNA"/>
</dbReference>
<comment type="caution">
    <text evidence="1">The sequence shown here is derived from an EMBL/GenBank/DDBJ whole genome shotgun (WGS) entry which is preliminary data.</text>
</comment>
<accession>A0A2V4WWK6</accession>
<dbReference type="AlphaFoldDB" id="A0A2V4WWK6"/>
<evidence type="ECO:0000313" key="2">
    <source>
        <dbReference type="Proteomes" id="UP000248054"/>
    </source>
</evidence>
<name>A0A2V4WWK6_9FLAO</name>
<gene>
    <name evidence="1" type="ORF">DFQ11_102190</name>
</gene>
<dbReference type="PANTHER" id="PTHR41339:SF1">
    <property type="entry name" value="SECRETED PROTEIN"/>
    <property type="match status" value="1"/>
</dbReference>
<organism evidence="1 2">
    <name type="scientific">Winogradskyella epiphytica</name>
    <dbReference type="NCBI Taxonomy" id="262005"/>
    <lineage>
        <taxon>Bacteria</taxon>
        <taxon>Pseudomonadati</taxon>
        <taxon>Bacteroidota</taxon>
        <taxon>Flavobacteriia</taxon>
        <taxon>Flavobacteriales</taxon>
        <taxon>Flavobacteriaceae</taxon>
        <taxon>Winogradskyella</taxon>
    </lineage>
</organism>
<sequence>MFDSLDKMPFLLNIKNMTIMKKITLTSFFFLLTLGSCMFAQQEKGITGYNNWLNPWTDFRPNNPNYGEPTQILTGEITENTVLTKRNIYLLLGDVFVTDSTTLTIEPGTVILGDFKTKGSLTISRGSKIIAEGLVTDPIIFTSSKTDKKQGDWGGLFILGDAPINTFGNVSSLNYGLNPALTETISYGGDDPFSNSGVLKYVRVEYAGKHTKDFGNFSGITLAGVGLKTTINNVMVSYCQGNSFNVLGGEVVLSQTISYRSSKNDYYFNYGAQCHIDNSLAVRSPYISSPDGSRCIYVSSYDLKENADTTKKETFVNAENLTLVNVSKDIKSDIQVGLVQEAIFIGPDVSFSIDKSVISGFKPAVILDDNIAINSENLEKIQFQQSYFNNCSGNIFRKGYSNNDDLESWYGSRAFDNVYSKGPDSETFIDSENSRYPDFRLRINKIIASNEVIEEGNNE</sequence>
<keyword evidence="2" id="KW-1185">Reference proteome</keyword>
<dbReference type="PANTHER" id="PTHR41339">
    <property type="entry name" value="LIPL48"/>
    <property type="match status" value="1"/>
</dbReference>
<evidence type="ECO:0008006" key="3">
    <source>
        <dbReference type="Google" id="ProtNLM"/>
    </source>
</evidence>
<proteinExistence type="predicted"/>
<evidence type="ECO:0000313" key="1">
    <source>
        <dbReference type="EMBL" id="PYE81616.1"/>
    </source>
</evidence>
<protein>
    <recommendedName>
        <fullName evidence="3">T9SS C-terminal target domain-containing protein</fullName>
    </recommendedName>
</protein>